<evidence type="ECO:0000256" key="1">
    <source>
        <dbReference type="SAM" id="MobiDB-lite"/>
    </source>
</evidence>
<name>A0A1I0QKI9_9RHOB</name>
<keyword evidence="4" id="KW-1185">Reference proteome</keyword>
<dbReference type="OrthoDB" id="7831317at2"/>
<dbReference type="AlphaFoldDB" id="A0A1I0QKI9"/>
<evidence type="ECO:0000259" key="2">
    <source>
        <dbReference type="Pfam" id="PF07179"/>
    </source>
</evidence>
<organism evidence="3 4">
    <name type="scientific">Aliiroseovarius sediminilitoris</name>
    <dbReference type="NCBI Taxonomy" id="1173584"/>
    <lineage>
        <taxon>Bacteria</taxon>
        <taxon>Pseudomonadati</taxon>
        <taxon>Pseudomonadota</taxon>
        <taxon>Alphaproteobacteria</taxon>
        <taxon>Rhodobacterales</taxon>
        <taxon>Paracoccaceae</taxon>
        <taxon>Aliiroseovarius</taxon>
    </lineage>
</organism>
<dbReference type="InterPro" id="IPR009839">
    <property type="entry name" value="SseB_N"/>
</dbReference>
<dbReference type="RefSeq" id="WP_091432569.1">
    <property type="nucleotide sequence ID" value="NZ_FOJB01000001.1"/>
</dbReference>
<reference evidence="3 4" key="1">
    <citation type="submission" date="2016-10" db="EMBL/GenBank/DDBJ databases">
        <authorList>
            <person name="de Groot N.N."/>
        </authorList>
    </citation>
    <scope>NUCLEOTIDE SEQUENCE [LARGE SCALE GENOMIC DNA]</scope>
    <source>
        <strain evidence="3 4">DSM 29439</strain>
    </source>
</reference>
<gene>
    <name evidence="3" type="ORF">SAMN05444851_2642</name>
</gene>
<dbReference type="Proteomes" id="UP000199650">
    <property type="component" value="Unassembled WGS sequence"/>
</dbReference>
<feature type="domain" description="SseB protein N-terminal" evidence="2">
    <location>
        <begin position="10"/>
        <end position="106"/>
    </location>
</feature>
<dbReference type="Pfam" id="PF07179">
    <property type="entry name" value="SseB"/>
    <property type="match status" value="1"/>
</dbReference>
<feature type="region of interest" description="Disordered" evidence="1">
    <location>
        <begin position="238"/>
        <end position="262"/>
    </location>
</feature>
<evidence type="ECO:0000313" key="4">
    <source>
        <dbReference type="Proteomes" id="UP000199650"/>
    </source>
</evidence>
<accession>A0A1I0QKI9</accession>
<dbReference type="STRING" id="1173584.SAMN05444851_2642"/>
<protein>
    <submittedName>
        <fullName evidence="3">SseB protein N-terminal domain-containing protein</fullName>
    </submittedName>
</protein>
<sequence length="262" mass="27314">MTETTRLDAAHAAMQANLEDDAARLRFYERLADGELFLLLTEEPDSDEISPDLFELDGANFALVFDREDRLAEFVGAPAPYAALPGRLVASMLAGQNVGLGLNLGVAPSSILIPSDAMSWLANALKTGPKQIEARIAEVSAPTAPDTLISALGVKLSSAGGLASHACLVGVTYADGRKGHLLGFVDVVPGAEHALAGAANEALTFSGLEAGEMDVGFFANHDQVAGKLAALGIRFDLPKPKPQKRLAPVAPGSDPNKPPILK</sequence>
<proteinExistence type="predicted"/>
<dbReference type="EMBL" id="FOJB01000001">
    <property type="protein sequence ID" value="SEW27572.1"/>
    <property type="molecule type" value="Genomic_DNA"/>
</dbReference>
<evidence type="ECO:0000313" key="3">
    <source>
        <dbReference type="EMBL" id="SEW27572.1"/>
    </source>
</evidence>